<evidence type="ECO:0000313" key="4">
    <source>
        <dbReference type="Proteomes" id="UP000002297"/>
    </source>
</evidence>
<feature type="transmembrane region" description="Helical" evidence="1">
    <location>
        <begin position="134"/>
        <end position="154"/>
    </location>
</feature>
<dbReference type="SUPFAM" id="SSF48317">
    <property type="entry name" value="Acid phosphatase/Vanadium-dependent haloperoxidase"/>
    <property type="match status" value="1"/>
</dbReference>
<dbReference type="Proteomes" id="UP000002297">
    <property type="component" value="Chromosome"/>
</dbReference>
<dbReference type="OrthoDB" id="9789113at2"/>
<evidence type="ECO:0000256" key="1">
    <source>
        <dbReference type="SAM" id="Phobius"/>
    </source>
</evidence>
<dbReference type="Gene3D" id="1.20.144.10">
    <property type="entry name" value="Phosphatidic acid phosphatase type 2/haloperoxidase"/>
    <property type="match status" value="2"/>
</dbReference>
<dbReference type="AlphaFoldDB" id="A3UC39"/>
<name>A3UC39_CROAH</name>
<dbReference type="PANTHER" id="PTHR14969:SF13">
    <property type="entry name" value="AT30094P"/>
    <property type="match status" value="1"/>
</dbReference>
<feature type="transmembrane region" description="Helical" evidence="1">
    <location>
        <begin position="55"/>
        <end position="74"/>
    </location>
</feature>
<organism evidence="3 4">
    <name type="scientific">Croceibacter atlanticus (strain ATCC BAA-628 / JCM 21780 / CIP 108009 / IAM 15332 / KCTC 12090 / HTCC2559)</name>
    <dbReference type="NCBI Taxonomy" id="216432"/>
    <lineage>
        <taxon>Bacteria</taxon>
        <taxon>Pseudomonadati</taxon>
        <taxon>Bacteroidota</taxon>
        <taxon>Flavobacteriia</taxon>
        <taxon>Flavobacteriales</taxon>
        <taxon>Flavobacteriaceae</taxon>
        <taxon>Croceibacter</taxon>
    </lineage>
</organism>
<keyword evidence="1" id="KW-0472">Membrane</keyword>
<dbReference type="InterPro" id="IPR000326">
    <property type="entry name" value="PAP2/HPO"/>
</dbReference>
<sequence>MEELLDYDKDLFLYLNSLGSEQWDILWLTITNKWMSIPIYILLLVLLFKKFGWKPTLLTLVLVAAMITCTDQLANLFKHGFERARPCQAHALGDYARVIAVRCGRFGFFSAHSASSMALALFIGFLLKSRYKFILPFMLFWALLVGYSRIYVGVHYPLDVLVGFSIGGLIGFGFYKLHVFLHKTYIK</sequence>
<dbReference type="KEGG" id="cat:CA2559_09156"/>
<dbReference type="SMART" id="SM00014">
    <property type="entry name" value="acidPPc"/>
    <property type="match status" value="1"/>
</dbReference>
<dbReference type="eggNOG" id="COG0671">
    <property type="taxonomic scope" value="Bacteria"/>
</dbReference>
<accession>A3UC39</accession>
<dbReference type="PANTHER" id="PTHR14969">
    <property type="entry name" value="SPHINGOSINE-1-PHOSPHATE PHOSPHOHYDROLASE"/>
    <property type="match status" value="1"/>
</dbReference>
<reference evidence="3 4" key="1">
    <citation type="journal article" date="2010" name="J. Bacteriol.">
        <title>The complete genome sequence of Croceibacter atlanticus HTCC2559T.</title>
        <authorList>
            <person name="Oh H.M."/>
            <person name="Kang I."/>
            <person name="Ferriera S."/>
            <person name="Giovannoni S.J."/>
            <person name="Cho J.C."/>
        </authorList>
    </citation>
    <scope>NUCLEOTIDE SEQUENCE [LARGE SCALE GENOMIC DNA]</scope>
    <source>
        <strain evidence="4">ATCC BAA-628 / HTCC2559 / KCTC 12090</strain>
    </source>
</reference>
<keyword evidence="1" id="KW-1133">Transmembrane helix</keyword>
<proteinExistence type="predicted"/>
<dbReference type="InterPro" id="IPR036938">
    <property type="entry name" value="PAP2/HPO_sf"/>
</dbReference>
<dbReference type="CDD" id="cd03395">
    <property type="entry name" value="PAP2_like_4"/>
    <property type="match status" value="1"/>
</dbReference>
<feature type="transmembrane region" description="Helical" evidence="1">
    <location>
        <begin position="106"/>
        <end position="127"/>
    </location>
</feature>
<protein>
    <submittedName>
        <fullName evidence="3">Putative membrane protein</fullName>
    </submittedName>
</protein>
<dbReference type="RefSeq" id="WP_013187576.1">
    <property type="nucleotide sequence ID" value="NC_014230.1"/>
</dbReference>
<dbReference type="STRING" id="216432.CA2559_09156"/>
<keyword evidence="4" id="KW-1185">Reference proteome</keyword>
<gene>
    <name evidence="3" type="ordered locus">CA2559_09156</name>
</gene>
<dbReference type="GeneID" id="89453579"/>
<dbReference type="Pfam" id="PF01569">
    <property type="entry name" value="PAP2"/>
    <property type="match status" value="1"/>
</dbReference>
<evidence type="ECO:0000313" key="3">
    <source>
        <dbReference type="EMBL" id="EAP86190.1"/>
    </source>
</evidence>
<feature type="transmembrane region" description="Helical" evidence="1">
    <location>
        <begin position="160"/>
        <end position="181"/>
    </location>
</feature>
<dbReference type="HOGENOM" id="CLU_072573_10_0_10"/>
<evidence type="ECO:0000259" key="2">
    <source>
        <dbReference type="SMART" id="SM00014"/>
    </source>
</evidence>
<dbReference type="EMBL" id="CP002046">
    <property type="protein sequence ID" value="EAP86190.1"/>
    <property type="molecule type" value="Genomic_DNA"/>
</dbReference>
<feature type="transmembrane region" description="Helical" evidence="1">
    <location>
        <begin position="25"/>
        <end position="48"/>
    </location>
</feature>
<keyword evidence="1" id="KW-0812">Transmembrane</keyword>
<feature type="domain" description="Phosphatidic acid phosphatase type 2/haloperoxidase" evidence="2">
    <location>
        <begin position="59"/>
        <end position="175"/>
    </location>
</feature>